<dbReference type="EMBL" id="CM009754">
    <property type="protein sequence ID" value="PUZ52558.1"/>
    <property type="molecule type" value="Genomic_DNA"/>
</dbReference>
<organism evidence="2 3">
    <name type="scientific">Panicum hallii var. hallii</name>
    <dbReference type="NCBI Taxonomy" id="1504633"/>
    <lineage>
        <taxon>Eukaryota</taxon>
        <taxon>Viridiplantae</taxon>
        <taxon>Streptophyta</taxon>
        <taxon>Embryophyta</taxon>
        <taxon>Tracheophyta</taxon>
        <taxon>Spermatophyta</taxon>
        <taxon>Magnoliopsida</taxon>
        <taxon>Liliopsida</taxon>
        <taxon>Poales</taxon>
        <taxon>Poaceae</taxon>
        <taxon>PACMAD clade</taxon>
        <taxon>Panicoideae</taxon>
        <taxon>Panicodae</taxon>
        <taxon>Paniceae</taxon>
        <taxon>Panicinae</taxon>
        <taxon>Panicum</taxon>
        <taxon>Panicum sect. Panicum</taxon>
    </lineage>
</organism>
<feature type="compositionally biased region" description="Low complexity" evidence="1">
    <location>
        <begin position="8"/>
        <end position="31"/>
    </location>
</feature>
<protein>
    <submittedName>
        <fullName evidence="2">Uncharacterized protein</fullName>
    </submittedName>
</protein>
<dbReference type="Proteomes" id="UP000244336">
    <property type="component" value="Chromosome 6"/>
</dbReference>
<evidence type="ECO:0000313" key="3">
    <source>
        <dbReference type="Proteomes" id="UP000244336"/>
    </source>
</evidence>
<dbReference type="Gramene" id="PUZ52558">
    <property type="protein sequence ID" value="PUZ52558"/>
    <property type="gene ID" value="GQ55_6G280400"/>
</dbReference>
<feature type="region of interest" description="Disordered" evidence="1">
    <location>
        <begin position="1"/>
        <end position="48"/>
    </location>
</feature>
<sequence>MRTDLGVAHSFAPSPAFHSPPAAPPAGLRLPSRQRRSPSPPFASDLVRAQSAHRRYGAGVERRVLGRLHVEPLRIVGVATAYGKEREEDTKVGGFGHCRDLTGSKRSAWLHCCSRICHRRQFQASTSPHPRP</sequence>
<name>A0A2T7DAL2_9POAL</name>
<evidence type="ECO:0000256" key="1">
    <source>
        <dbReference type="SAM" id="MobiDB-lite"/>
    </source>
</evidence>
<evidence type="ECO:0000313" key="2">
    <source>
        <dbReference type="EMBL" id="PUZ52558.1"/>
    </source>
</evidence>
<accession>A0A2T7DAL2</accession>
<proteinExistence type="predicted"/>
<keyword evidence="3" id="KW-1185">Reference proteome</keyword>
<reference evidence="2 3" key="1">
    <citation type="submission" date="2018-04" db="EMBL/GenBank/DDBJ databases">
        <title>WGS assembly of Panicum hallii var. hallii HAL2.</title>
        <authorList>
            <person name="Lovell J."/>
            <person name="Jenkins J."/>
            <person name="Lowry D."/>
            <person name="Mamidi S."/>
            <person name="Sreedasyam A."/>
            <person name="Weng X."/>
            <person name="Barry K."/>
            <person name="Bonette J."/>
            <person name="Campitelli B."/>
            <person name="Daum C."/>
            <person name="Gordon S."/>
            <person name="Gould B."/>
            <person name="Lipzen A."/>
            <person name="MacQueen A."/>
            <person name="Palacio-Mejia J."/>
            <person name="Plott C."/>
            <person name="Shakirov E."/>
            <person name="Shu S."/>
            <person name="Yoshinaga Y."/>
            <person name="Zane M."/>
            <person name="Rokhsar D."/>
            <person name="Grimwood J."/>
            <person name="Schmutz J."/>
            <person name="Juenger T."/>
        </authorList>
    </citation>
    <scope>NUCLEOTIDE SEQUENCE [LARGE SCALE GENOMIC DNA]</scope>
    <source>
        <strain evidence="3">cv. HAL2</strain>
    </source>
</reference>
<dbReference type="AlphaFoldDB" id="A0A2T7DAL2"/>
<gene>
    <name evidence="2" type="ORF">GQ55_6G280400</name>
</gene>